<dbReference type="GO" id="GO:0051082">
    <property type="term" value="F:unfolded protein binding"/>
    <property type="evidence" value="ECO:0007669"/>
    <property type="project" value="TreeGrafter"/>
</dbReference>
<dbReference type="GO" id="GO:0042803">
    <property type="term" value="F:protein homodimerization activity"/>
    <property type="evidence" value="ECO:0007669"/>
    <property type="project" value="InterPro"/>
</dbReference>
<gene>
    <name evidence="3" type="primary">grpE</name>
    <name evidence="7" type="ORF">BET99_02425</name>
    <name evidence="8" type="ORF">BET99_03240</name>
</gene>
<evidence type="ECO:0000256" key="1">
    <source>
        <dbReference type="ARBA" id="ARBA00009054"/>
    </source>
</evidence>
<accession>A0A1J5TY78</accession>
<feature type="coiled-coil region" evidence="5">
    <location>
        <begin position="21"/>
        <end position="48"/>
    </location>
</feature>
<dbReference type="AlphaFoldDB" id="A0A1J5TY78"/>
<feature type="region of interest" description="Disordered" evidence="6">
    <location>
        <begin position="1"/>
        <end position="20"/>
    </location>
</feature>
<dbReference type="Proteomes" id="UP000183615">
    <property type="component" value="Unassembled WGS sequence"/>
</dbReference>
<protein>
    <recommendedName>
        <fullName evidence="3">Protein GrpE</fullName>
    </recommendedName>
    <alternativeName>
        <fullName evidence="3">HSP-70 cofactor</fullName>
    </alternativeName>
</protein>
<reference evidence="7 9" key="1">
    <citation type="submission" date="2016-08" db="EMBL/GenBank/DDBJ databases">
        <title>New Insights into Marine Group III Euryarchaeota, from dark to light.</title>
        <authorList>
            <person name="Haro-Moreno J.M."/>
            <person name="Rodriguez-Valera F."/>
            <person name="Lopez-Garcia P."/>
            <person name="Moreira D."/>
            <person name="Martin-Cuadrado A.B."/>
        </authorList>
    </citation>
    <scope>NUCLEOTIDE SEQUENCE [LARGE SCALE GENOMIC DNA]</scope>
    <source>
        <strain evidence="7">CG-Epi2</strain>
    </source>
</reference>
<dbReference type="InterPro" id="IPR009012">
    <property type="entry name" value="GrpE_head"/>
</dbReference>
<evidence type="ECO:0000313" key="7">
    <source>
        <dbReference type="EMBL" id="OIR21477.1"/>
    </source>
</evidence>
<dbReference type="SUPFAM" id="SSF58014">
    <property type="entry name" value="Coiled-coil domain of nucleotide exchange factor GrpE"/>
    <property type="match status" value="1"/>
</dbReference>
<dbReference type="EMBL" id="MIYZ01000041">
    <property type="protein sequence ID" value="OIR21477.1"/>
    <property type="molecule type" value="Genomic_DNA"/>
</dbReference>
<evidence type="ECO:0000256" key="5">
    <source>
        <dbReference type="SAM" id="Coils"/>
    </source>
</evidence>
<dbReference type="EMBL" id="MIYZ01000004">
    <property type="protein sequence ID" value="OIR22896.1"/>
    <property type="molecule type" value="Genomic_DNA"/>
</dbReference>
<dbReference type="GO" id="GO:0051087">
    <property type="term" value="F:protein-folding chaperone binding"/>
    <property type="evidence" value="ECO:0007669"/>
    <property type="project" value="InterPro"/>
</dbReference>
<dbReference type="PANTHER" id="PTHR21237">
    <property type="entry name" value="GRPE PROTEIN"/>
    <property type="match status" value="1"/>
</dbReference>
<dbReference type="HAMAP" id="MF_01151">
    <property type="entry name" value="GrpE"/>
    <property type="match status" value="1"/>
</dbReference>
<keyword evidence="3" id="KW-0963">Cytoplasm</keyword>
<keyword evidence="5" id="KW-0175">Coiled coil</keyword>
<comment type="function">
    <text evidence="3">Participates actively in the response to hyperosmotic and heat shock by preventing the aggregation of stress-denatured proteins, in association with DnaK and GrpE. It is the nucleotide exchange factor for DnaK and may function as a thermosensor. Unfolded proteins bind initially to DnaJ; upon interaction with the DnaJ-bound protein, DnaK hydrolyzes its bound ATP, resulting in the formation of a stable complex. GrpE releases ADP from DnaK; ATP binding to DnaK triggers the release of the substrate protein, thus completing the reaction cycle. Several rounds of ATP-dependent interactions between DnaJ, DnaK and GrpE are required for fully efficient folding.</text>
</comment>
<comment type="subunit">
    <text evidence="3">Homodimer.</text>
</comment>
<evidence type="ECO:0000313" key="9">
    <source>
        <dbReference type="Proteomes" id="UP000183615"/>
    </source>
</evidence>
<dbReference type="Gene3D" id="3.90.20.20">
    <property type="match status" value="1"/>
</dbReference>
<dbReference type="CDD" id="cd00446">
    <property type="entry name" value="GrpE"/>
    <property type="match status" value="1"/>
</dbReference>
<dbReference type="Gene3D" id="2.30.22.10">
    <property type="entry name" value="Head domain of nucleotide exchange factor GrpE"/>
    <property type="match status" value="1"/>
</dbReference>
<organism evidence="7 9">
    <name type="scientific">Marine Group III euryarchaeote CG-Epi2</name>
    <dbReference type="NCBI Taxonomy" id="1888996"/>
    <lineage>
        <taxon>Archaea</taxon>
        <taxon>Methanobacteriati</taxon>
        <taxon>Thermoplasmatota</taxon>
        <taxon>Thermoplasmata</taxon>
        <taxon>Candidatus Thermoprofundales</taxon>
    </lineage>
</organism>
<evidence type="ECO:0000313" key="8">
    <source>
        <dbReference type="EMBL" id="OIR22896.1"/>
    </source>
</evidence>
<dbReference type="InterPro" id="IPR000740">
    <property type="entry name" value="GrpE"/>
</dbReference>
<dbReference type="PANTHER" id="PTHR21237:SF23">
    <property type="entry name" value="GRPE PROTEIN HOMOLOG, MITOCHONDRIAL"/>
    <property type="match status" value="1"/>
</dbReference>
<proteinExistence type="inferred from homology"/>
<keyword evidence="3" id="KW-0346">Stress response</keyword>
<evidence type="ECO:0000256" key="3">
    <source>
        <dbReference type="HAMAP-Rule" id="MF_01151"/>
    </source>
</evidence>
<dbReference type="SUPFAM" id="SSF51064">
    <property type="entry name" value="Head domain of nucleotide exchange factor GrpE"/>
    <property type="match status" value="1"/>
</dbReference>
<dbReference type="Pfam" id="PF01025">
    <property type="entry name" value="GrpE"/>
    <property type="match status" value="1"/>
</dbReference>
<name>A0A1J5TY78_9ARCH</name>
<dbReference type="GO" id="GO:0006457">
    <property type="term" value="P:protein folding"/>
    <property type="evidence" value="ECO:0007669"/>
    <property type="project" value="InterPro"/>
</dbReference>
<comment type="caution">
    <text evidence="7">The sequence shown here is derived from an EMBL/GenBank/DDBJ whole genome shotgun (WGS) entry which is preliminary data.</text>
</comment>
<comment type="similarity">
    <text evidence="1 3 4">Belongs to the GrpE family.</text>
</comment>
<dbReference type="GO" id="GO:0005737">
    <property type="term" value="C:cytoplasm"/>
    <property type="evidence" value="ECO:0007669"/>
    <property type="project" value="UniProtKB-SubCell"/>
</dbReference>
<evidence type="ECO:0000256" key="6">
    <source>
        <dbReference type="SAM" id="MobiDB-lite"/>
    </source>
</evidence>
<dbReference type="GO" id="GO:0000774">
    <property type="term" value="F:adenyl-nucleotide exchange factor activity"/>
    <property type="evidence" value="ECO:0007669"/>
    <property type="project" value="InterPro"/>
</dbReference>
<dbReference type="InterPro" id="IPR013805">
    <property type="entry name" value="GrpE_CC"/>
</dbReference>
<sequence length="185" mass="21383">MNSKDKDVEESQEIEAEEPQVLTQEQIIEKLKMEIEDHNEKFMRLAADFDNFRKRIDRDRAQYNLRTKGEVLSNFLEVIDIIEHAQKAEYPDLESSLAGISGVHKFVSSFMSSLELERFDPSGDQFDFRFHEALTTVEKEGTEPNTIVDVIQSGYKLEGELLRPAKVVVSKKIEEKTEKEEIKGE</sequence>
<dbReference type="PRINTS" id="PR00773">
    <property type="entry name" value="GRPEPROTEIN"/>
</dbReference>
<evidence type="ECO:0000256" key="2">
    <source>
        <dbReference type="ARBA" id="ARBA00023186"/>
    </source>
</evidence>
<comment type="subcellular location">
    <subcellularLocation>
        <location evidence="3">Cytoplasm</location>
    </subcellularLocation>
</comment>
<evidence type="ECO:0000256" key="4">
    <source>
        <dbReference type="RuleBase" id="RU004478"/>
    </source>
</evidence>
<keyword evidence="2 3" id="KW-0143">Chaperone</keyword>